<dbReference type="InterPro" id="IPR001387">
    <property type="entry name" value="Cro/C1-type_HTH"/>
</dbReference>
<dbReference type="Pfam" id="PF01381">
    <property type="entry name" value="HTH_3"/>
    <property type="match status" value="1"/>
</dbReference>
<dbReference type="Gene3D" id="1.10.260.40">
    <property type="entry name" value="lambda repressor-like DNA-binding domains"/>
    <property type="match status" value="1"/>
</dbReference>
<evidence type="ECO:0000256" key="1">
    <source>
        <dbReference type="ARBA" id="ARBA00023125"/>
    </source>
</evidence>
<reference evidence="3 4" key="1">
    <citation type="submission" date="2018-03" db="EMBL/GenBank/DDBJ databases">
        <title>Bioinformatic expansion and discovery of thiopeptide antibiotics.</title>
        <authorList>
            <person name="Schwalen C.J."/>
            <person name="Hudson G.A."/>
            <person name="Mitchell D.A."/>
        </authorList>
    </citation>
    <scope>NUCLEOTIDE SEQUENCE [LARGE SCALE GENOMIC DNA]</scope>
    <source>
        <strain evidence="3 4">ATCC 21389</strain>
    </source>
</reference>
<keyword evidence="1" id="KW-0238">DNA-binding</keyword>
<dbReference type="EMBL" id="PYBW01000028">
    <property type="protein sequence ID" value="PYC83472.1"/>
    <property type="molecule type" value="Genomic_DNA"/>
</dbReference>
<dbReference type="GO" id="GO:0003700">
    <property type="term" value="F:DNA-binding transcription factor activity"/>
    <property type="evidence" value="ECO:0007669"/>
    <property type="project" value="TreeGrafter"/>
</dbReference>
<protein>
    <submittedName>
        <fullName evidence="3">XRE family transcriptional regulator</fullName>
    </submittedName>
</protein>
<evidence type="ECO:0000313" key="4">
    <source>
        <dbReference type="Proteomes" id="UP000248039"/>
    </source>
</evidence>
<sequence>MSARFTLTPTQLDERAAIGRRVRALRTERGWSQEDLAERAGIDRKSVYRIELSSRGLSIDAYLAIATALEVPTARLHRDE</sequence>
<dbReference type="PANTHER" id="PTHR46797">
    <property type="entry name" value="HTH-TYPE TRANSCRIPTIONAL REGULATOR"/>
    <property type="match status" value="1"/>
</dbReference>
<keyword evidence="4" id="KW-1185">Reference proteome</keyword>
<feature type="domain" description="HTH cro/C1-type" evidence="2">
    <location>
        <begin position="22"/>
        <end position="76"/>
    </location>
</feature>
<dbReference type="InterPro" id="IPR010982">
    <property type="entry name" value="Lambda_DNA-bd_dom_sf"/>
</dbReference>
<evidence type="ECO:0000313" key="3">
    <source>
        <dbReference type="EMBL" id="PYC83472.1"/>
    </source>
</evidence>
<dbReference type="InterPro" id="IPR050807">
    <property type="entry name" value="TransReg_Diox_bact_type"/>
</dbReference>
<dbReference type="Proteomes" id="UP000248039">
    <property type="component" value="Unassembled WGS sequence"/>
</dbReference>
<dbReference type="PANTHER" id="PTHR46797:SF1">
    <property type="entry name" value="METHYLPHOSPHONATE SYNTHASE"/>
    <property type="match status" value="1"/>
</dbReference>
<dbReference type="OrthoDB" id="3197212at2"/>
<proteinExistence type="predicted"/>
<comment type="caution">
    <text evidence="3">The sequence shown here is derived from an EMBL/GenBank/DDBJ whole genome shotgun (WGS) entry which is preliminary data.</text>
</comment>
<dbReference type="SUPFAM" id="SSF47413">
    <property type="entry name" value="lambda repressor-like DNA-binding domains"/>
    <property type="match status" value="1"/>
</dbReference>
<organism evidence="3 4">
    <name type="scientific">Streptomyces tateyamensis</name>
    <dbReference type="NCBI Taxonomy" id="565073"/>
    <lineage>
        <taxon>Bacteria</taxon>
        <taxon>Bacillati</taxon>
        <taxon>Actinomycetota</taxon>
        <taxon>Actinomycetes</taxon>
        <taxon>Kitasatosporales</taxon>
        <taxon>Streptomycetaceae</taxon>
        <taxon>Streptomyces</taxon>
    </lineage>
</organism>
<name>A0A2V4NLC8_9ACTN</name>
<dbReference type="RefSeq" id="WP_110667588.1">
    <property type="nucleotide sequence ID" value="NZ_PYBW01000028.1"/>
</dbReference>
<accession>A0A2V4NLC8</accession>
<dbReference type="SMART" id="SM00530">
    <property type="entry name" value="HTH_XRE"/>
    <property type="match status" value="1"/>
</dbReference>
<dbReference type="AlphaFoldDB" id="A0A2V4NLC8"/>
<gene>
    <name evidence="3" type="ORF">C7C46_09065</name>
</gene>
<dbReference type="GO" id="GO:0005829">
    <property type="term" value="C:cytosol"/>
    <property type="evidence" value="ECO:0007669"/>
    <property type="project" value="TreeGrafter"/>
</dbReference>
<evidence type="ECO:0000259" key="2">
    <source>
        <dbReference type="PROSITE" id="PS50943"/>
    </source>
</evidence>
<dbReference type="CDD" id="cd00093">
    <property type="entry name" value="HTH_XRE"/>
    <property type="match status" value="1"/>
</dbReference>
<dbReference type="PROSITE" id="PS50943">
    <property type="entry name" value="HTH_CROC1"/>
    <property type="match status" value="1"/>
</dbReference>
<dbReference type="GO" id="GO:0003677">
    <property type="term" value="F:DNA binding"/>
    <property type="evidence" value="ECO:0007669"/>
    <property type="project" value="UniProtKB-KW"/>
</dbReference>